<name>A0A1H9Y4C1_9FIRM</name>
<keyword evidence="4" id="KW-1185">Reference proteome</keyword>
<accession>A0A1H9Y4C1</accession>
<dbReference type="InterPro" id="IPR001633">
    <property type="entry name" value="EAL_dom"/>
</dbReference>
<dbReference type="SMART" id="SM00052">
    <property type="entry name" value="EAL"/>
    <property type="match status" value="1"/>
</dbReference>
<dbReference type="InterPro" id="IPR043128">
    <property type="entry name" value="Rev_trsase/Diguanyl_cyclase"/>
</dbReference>
<dbReference type="Gene3D" id="3.30.70.270">
    <property type="match status" value="1"/>
</dbReference>
<evidence type="ECO:0000313" key="3">
    <source>
        <dbReference type="EMBL" id="SES63528.1"/>
    </source>
</evidence>
<keyword evidence="1" id="KW-0812">Transmembrane</keyword>
<dbReference type="GO" id="GO:0071111">
    <property type="term" value="F:cyclic-guanylate-specific phosphodiesterase activity"/>
    <property type="evidence" value="ECO:0007669"/>
    <property type="project" value="InterPro"/>
</dbReference>
<dbReference type="PANTHER" id="PTHR33121:SF71">
    <property type="entry name" value="OXYGEN SENSOR PROTEIN DOSP"/>
    <property type="match status" value="1"/>
</dbReference>
<dbReference type="CDD" id="cd01948">
    <property type="entry name" value="EAL"/>
    <property type="match status" value="1"/>
</dbReference>
<feature type="transmembrane region" description="Helical" evidence="1">
    <location>
        <begin position="170"/>
        <end position="189"/>
    </location>
</feature>
<feature type="transmembrane region" description="Helical" evidence="1">
    <location>
        <begin position="63"/>
        <end position="90"/>
    </location>
</feature>
<gene>
    <name evidence="3" type="ORF">SAMN04487772_101120</name>
</gene>
<dbReference type="OrthoDB" id="9805474at2"/>
<dbReference type="Pfam" id="PF00563">
    <property type="entry name" value="EAL"/>
    <property type="match status" value="1"/>
</dbReference>
<feature type="transmembrane region" description="Helical" evidence="1">
    <location>
        <begin position="195"/>
        <end position="213"/>
    </location>
</feature>
<dbReference type="PANTHER" id="PTHR33121">
    <property type="entry name" value="CYCLIC DI-GMP PHOSPHODIESTERASE PDEF"/>
    <property type="match status" value="1"/>
</dbReference>
<dbReference type="STRING" id="29364.SAMN04487772_101120"/>
<feature type="transmembrane region" description="Helical" evidence="1">
    <location>
        <begin position="142"/>
        <end position="161"/>
    </location>
</feature>
<dbReference type="AlphaFoldDB" id="A0A1H9Y4C1"/>
<protein>
    <submittedName>
        <fullName evidence="3">EAL domain, c-di-GMP-specific phosphodiesterase class I (Or its enzymatically inactive variant)</fullName>
    </submittedName>
</protein>
<dbReference type="PROSITE" id="PS50883">
    <property type="entry name" value="EAL"/>
    <property type="match status" value="1"/>
</dbReference>
<dbReference type="EMBL" id="FOHN01000001">
    <property type="protein sequence ID" value="SES63528.1"/>
    <property type="molecule type" value="Genomic_DNA"/>
</dbReference>
<dbReference type="InterPro" id="IPR035919">
    <property type="entry name" value="EAL_sf"/>
</dbReference>
<organism evidence="3 4">
    <name type="scientific">[Clostridium] polysaccharolyticum</name>
    <dbReference type="NCBI Taxonomy" id="29364"/>
    <lineage>
        <taxon>Bacteria</taxon>
        <taxon>Bacillati</taxon>
        <taxon>Bacillota</taxon>
        <taxon>Clostridia</taxon>
        <taxon>Lachnospirales</taxon>
        <taxon>Lachnospiraceae</taxon>
    </lineage>
</organism>
<evidence type="ECO:0000256" key="1">
    <source>
        <dbReference type="SAM" id="Phobius"/>
    </source>
</evidence>
<sequence>MLSNTIEFSIASFIFTFLLTISFYMKQKYHNRKNHLICVMLVLSLALSVIETSFFLVPKEQHISIPYLCLVRFAYLLLHAGIYIIFFIFLCETGKSDPKKACSNFVLVLSAITAVLFTLLTLFTHAIFYYDSTGIYHNGPFFFAWYGLYVLLSFSILAVVLRNFKQFSNFIRISGFYLFATTAIGGIIQYNSPDIILNSLLLTIFAFTIFNSLSNDDIYFDKYLGCLNNKAFIEKAAACFSAKKNFTIVAFTIREYTYVEQVLGQAAIDELNKRLISFLYQTFDKDNIYALYNVGYAMFVDSKQEEISAAIKLIQDHFQEPFSLNGRLERLSSIFCLAENPYFAKNGQQLIDEINNTLLDMNKNQSHQVSYATGKYLAIVQREQQVIYAMKKAIEKNSFEMYYQPIYDLNRHCIKSLEALLRLNDEELGFIPPDEFIQIAEKNGMIIDVSSIAFRKVCAFIHDNDIKSLGVDYIEYNLSSVECDNPMLATDLLDVMHEYSVSPSQLNFEITETAQAHNVKELIRNMERLIEAGSTFSMDDYGTGYSTTHYLIKLPLHIVKIDKSILWPAMKDDKSYNVLRQLIATIKSIDKKIVVEGVETKEMVDTLDNLNCDYLQGYYYSKPIPSEEIIQFLNHANKIMP</sequence>
<dbReference type="SUPFAM" id="SSF141868">
    <property type="entry name" value="EAL domain-like"/>
    <property type="match status" value="1"/>
</dbReference>
<dbReference type="InterPro" id="IPR050706">
    <property type="entry name" value="Cyclic-di-GMP_PDE-like"/>
</dbReference>
<feature type="transmembrane region" description="Helical" evidence="1">
    <location>
        <begin position="102"/>
        <end position="130"/>
    </location>
</feature>
<evidence type="ECO:0000259" key="2">
    <source>
        <dbReference type="PROSITE" id="PS50883"/>
    </source>
</evidence>
<reference evidence="3 4" key="1">
    <citation type="submission" date="2016-10" db="EMBL/GenBank/DDBJ databases">
        <authorList>
            <person name="de Groot N.N."/>
        </authorList>
    </citation>
    <scope>NUCLEOTIDE SEQUENCE [LARGE SCALE GENOMIC DNA]</scope>
    <source>
        <strain evidence="3 4">DSM 1801</strain>
    </source>
</reference>
<dbReference type="Proteomes" id="UP000199800">
    <property type="component" value="Unassembled WGS sequence"/>
</dbReference>
<evidence type="ECO:0000313" key="4">
    <source>
        <dbReference type="Proteomes" id="UP000199800"/>
    </source>
</evidence>
<feature type="domain" description="EAL" evidence="2">
    <location>
        <begin position="383"/>
        <end position="637"/>
    </location>
</feature>
<dbReference type="Gene3D" id="3.20.20.450">
    <property type="entry name" value="EAL domain"/>
    <property type="match status" value="1"/>
</dbReference>
<feature type="transmembrane region" description="Helical" evidence="1">
    <location>
        <begin position="36"/>
        <end position="57"/>
    </location>
</feature>
<keyword evidence="1" id="KW-1133">Transmembrane helix</keyword>
<dbReference type="RefSeq" id="WP_092474940.1">
    <property type="nucleotide sequence ID" value="NZ_FOHN01000001.1"/>
</dbReference>
<proteinExistence type="predicted"/>
<feature type="transmembrane region" description="Helical" evidence="1">
    <location>
        <begin position="6"/>
        <end position="24"/>
    </location>
</feature>
<keyword evidence="1" id="KW-0472">Membrane</keyword>